<evidence type="ECO:0000313" key="2">
    <source>
        <dbReference type="Proteomes" id="UP000617634"/>
    </source>
</evidence>
<dbReference type="InterPro" id="IPR043502">
    <property type="entry name" value="DNA/RNA_pol_sf"/>
</dbReference>
<proteinExistence type="predicted"/>
<keyword evidence="2" id="KW-1185">Reference proteome</keyword>
<comment type="caution">
    <text evidence="1">The sequence shown here is derived from an EMBL/GenBank/DDBJ whole genome shotgun (WGS) entry which is preliminary data.</text>
</comment>
<dbReference type="EMBL" id="JADZGI010000001">
    <property type="protein sequence ID" value="MBH0113211.1"/>
    <property type="molecule type" value="Genomic_DNA"/>
</dbReference>
<dbReference type="SUPFAM" id="SSF56672">
    <property type="entry name" value="DNA/RNA polymerases"/>
    <property type="match status" value="1"/>
</dbReference>
<evidence type="ECO:0000313" key="1">
    <source>
        <dbReference type="EMBL" id="MBH0113211.1"/>
    </source>
</evidence>
<accession>A0A931HD32</accession>
<protein>
    <submittedName>
        <fullName evidence="1">Uncharacterized protein</fullName>
    </submittedName>
</protein>
<dbReference type="InterPro" id="IPR023211">
    <property type="entry name" value="DNA_pol_palm_dom_sf"/>
</dbReference>
<reference evidence="1" key="1">
    <citation type="submission" date="2020-11" db="EMBL/GenBank/DDBJ databases">
        <title>Novosphingobium aureum sp. nov., a marine bacterium isolated from sediment of a salt flat.</title>
        <authorList>
            <person name="Yoo Y."/>
            <person name="Kim J.-J."/>
        </authorList>
    </citation>
    <scope>NUCLEOTIDE SEQUENCE</scope>
    <source>
        <strain evidence="1">YJ-S2-02</strain>
    </source>
</reference>
<dbReference type="AlphaFoldDB" id="A0A931HD32"/>
<gene>
    <name evidence="1" type="ORF">I5E68_09660</name>
</gene>
<dbReference type="Proteomes" id="UP000617634">
    <property type="component" value="Unassembled WGS sequence"/>
</dbReference>
<organism evidence="1 2">
    <name type="scientific">Novosphingobium aureum</name>
    <dbReference type="NCBI Taxonomy" id="2792964"/>
    <lineage>
        <taxon>Bacteria</taxon>
        <taxon>Pseudomonadati</taxon>
        <taxon>Pseudomonadota</taxon>
        <taxon>Alphaproteobacteria</taxon>
        <taxon>Sphingomonadales</taxon>
        <taxon>Sphingomonadaceae</taxon>
        <taxon>Novosphingobium</taxon>
    </lineage>
</organism>
<sequence length="676" mass="75338">MVADIEVYRNYFLIAFKRLYDGKVVAIEMSARTDRADDDAKRARARQILRNHRIVTFNGLGFDMPLMIYFIQGASIADLKTACNQIIEGRVKYWEVGDLLQITIPREIDHWDLIEPQPNAFASLKTLNGRLHGRHMQDLPYHPEVELTADQMEVTTAYCGNDLEATERLLYALKEPMELRAALTREYGTDFMSKSDSQIGEGIIKRVAKQKTGEWPQRPQVKAGTTFRYTPPAFLDFENPELKAILEQLGETDFVIQGNGKVDLPPWLDGLRITIGGTEFAMGIGGLHSTESNRCVRSDDEHAMVDVDVTGFYPQIIINSRMYPPAIGPAFCEIYAEIKAERDRLKPMLKAPDTPKDDLPRIKAAVEGRKIVGNGVFGKTSSPYSTIYAPHLMIYTTLTGQLSILMLIDRITAAGMQVVSANTDGVVIRFARGMWSGLEGDRFKPGHIKDVIETWERDTGFMLEAVEYDALYNQSVNTYIAVTSSGKVKRKGTLSNPWREGDIRGQLTKNPNAVVCADAVVEHLTKGVPIADYIRGCADARDFVTVVNVKGGGVWAHDPAALPPDAEVSPIQGLAEHCEFLGKVVRYYWAHGGSPIFYKDPHPTTGNFKKVPKTDGCRPLMTLPDSNAVPGDIDYERYIEEAEQILVDIGVTERIDPVKPLRIFKHSAILYAALAA</sequence>
<dbReference type="Gene3D" id="3.90.1600.10">
    <property type="entry name" value="Palm domain of DNA polymerase"/>
    <property type="match status" value="1"/>
</dbReference>
<name>A0A931HD32_9SPHN</name>